<dbReference type="RefSeq" id="XP_037186814.1">
    <property type="nucleotide sequence ID" value="XM_037337434.1"/>
</dbReference>
<dbReference type="AlphaFoldDB" id="A0A8H6AIC9"/>
<dbReference type="EMBL" id="JABFCT010000026">
    <property type="protein sequence ID" value="KAF5867865.1"/>
    <property type="molecule type" value="Genomic_DNA"/>
</dbReference>
<dbReference type="InterPro" id="IPR001810">
    <property type="entry name" value="F-box_dom"/>
</dbReference>
<evidence type="ECO:0000259" key="1">
    <source>
        <dbReference type="Pfam" id="PF12937"/>
    </source>
</evidence>
<organism evidence="2 3">
    <name type="scientific">Botrytis fragariae</name>
    <dbReference type="NCBI Taxonomy" id="1964551"/>
    <lineage>
        <taxon>Eukaryota</taxon>
        <taxon>Fungi</taxon>
        <taxon>Dikarya</taxon>
        <taxon>Ascomycota</taxon>
        <taxon>Pezizomycotina</taxon>
        <taxon>Leotiomycetes</taxon>
        <taxon>Helotiales</taxon>
        <taxon>Sclerotiniaceae</taxon>
        <taxon>Botrytis</taxon>
    </lineage>
</organism>
<evidence type="ECO:0000313" key="2">
    <source>
        <dbReference type="EMBL" id="KAF5867865.1"/>
    </source>
</evidence>
<protein>
    <recommendedName>
        <fullName evidence="1">F-box domain-containing protein</fullName>
    </recommendedName>
</protein>
<reference evidence="2 3" key="1">
    <citation type="journal article" date="2020" name="Phytopathology">
        <title>A high-quality genome resource of Botrytis fragariae, a new and rapidly spreading fungal pathogen causing strawberry gray mold in the U.S.A.</title>
        <authorList>
            <person name="Wu Y."/>
            <person name="Saski C.A."/>
            <person name="Schnabel G."/>
            <person name="Xiao S."/>
            <person name="Hu M."/>
        </authorList>
    </citation>
    <scope>NUCLEOTIDE SEQUENCE [LARGE SCALE GENOMIC DNA]</scope>
    <source>
        <strain evidence="2 3">BVB16</strain>
    </source>
</reference>
<proteinExistence type="predicted"/>
<comment type="caution">
    <text evidence="2">The sequence shown here is derived from an EMBL/GenBank/DDBJ whole genome shotgun (WGS) entry which is preliminary data.</text>
</comment>
<dbReference type="Pfam" id="PF12937">
    <property type="entry name" value="F-box-like"/>
    <property type="match status" value="1"/>
</dbReference>
<evidence type="ECO:0000313" key="3">
    <source>
        <dbReference type="Proteomes" id="UP000531561"/>
    </source>
</evidence>
<dbReference type="SUPFAM" id="SSF81383">
    <property type="entry name" value="F-box domain"/>
    <property type="match status" value="1"/>
</dbReference>
<name>A0A8H6AIC9_9HELO</name>
<keyword evidence="3" id="KW-1185">Reference proteome</keyword>
<feature type="domain" description="F-box" evidence="1">
    <location>
        <begin position="76"/>
        <end position="116"/>
    </location>
</feature>
<dbReference type="Proteomes" id="UP000531561">
    <property type="component" value="Unassembled WGS sequence"/>
</dbReference>
<dbReference type="InterPro" id="IPR036047">
    <property type="entry name" value="F-box-like_dom_sf"/>
</dbReference>
<gene>
    <name evidence="2" type="ORF">Bfra_007060</name>
</gene>
<dbReference type="GeneID" id="59261126"/>
<sequence length="288" mass="33320">MIKFEKFNKKVIKALPHNLVSHDEEADALPCMTLSEKWAFKSILNQEKITLSTKLNVQGKAKPKTQLETPINNSRITRLPQEILLRIANNLDFHGNQNIVPLALTCRHFYLLFCNDIKRVDLRQLICPCTNNDLPQFDMDHDHMPKCRPCPLWSCIEDWSGLGGYLYCSGRHNYCCPGQSKLKECYWLSRDRGYLPWPIETRGQTIIRIKNQEEAARSLCHALSVGLFIKVSALCDVKADFFIGRAKTSHYAVPSLKSILCELDRQARHCWGKEMMLNYSEWREMIGF</sequence>
<dbReference type="OrthoDB" id="3508764at2759"/>
<accession>A0A8H6AIC9</accession>